<feature type="transmembrane region" description="Helical" evidence="1">
    <location>
        <begin position="37"/>
        <end position="56"/>
    </location>
</feature>
<evidence type="ECO:0000313" key="4">
    <source>
        <dbReference type="Proteomes" id="UP000183299"/>
    </source>
</evidence>
<keyword evidence="1" id="KW-0812">Transmembrane</keyword>
<proteinExistence type="predicted"/>
<organism evidence="3 4">
    <name type="scientific">Celeribacter halophilus</name>
    <dbReference type="NCBI Taxonomy" id="576117"/>
    <lineage>
        <taxon>Bacteria</taxon>
        <taxon>Pseudomonadati</taxon>
        <taxon>Pseudomonadota</taxon>
        <taxon>Alphaproteobacteria</taxon>
        <taxon>Rhodobacterales</taxon>
        <taxon>Roseobacteraceae</taxon>
        <taxon>Celeribacter</taxon>
    </lineage>
</organism>
<dbReference type="EMBL" id="FORY01000004">
    <property type="protein sequence ID" value="SFJ35822.1"/>
    <property type="molecule type" value="Genomic_DNA"/>
</dbReference>
<reference evidence="3 4" key="1">
    <citation type="submission" date="2016-10" db="EMBL/GenBank/DDBJ databases">
        <authorList>
            <person name="de Groot N.N."/>
        </authorList>
    </citation>
    <scope>NUCLEOTIDE SEQUENCE [LARGE SCALE GENOMIC DNA]</scope>
    <source>
        <strain evidence="3 4">CGMCC 1.8891</strain>
    </source>
</reference>
<evidence type="ECO:0000256" key="2">
    <source>
        <dbReference type="SAM" id="SignalP"/>
    </source>
</evidence>
<sequence length="66" mass="7002">MKKHIASATFLAATVASPVLAHEGHATLPGEHGHTEAHLVMAALAVVVVWLAVNTIKGRKAKRKEE</sequence>
<feature type="signal peptide" evidence="2">
    <location>
        <begin position="1"/>
        <end position="21"/>
    </location>
</feature>
<keyword evidence="2" id="KW-0732">Signal</keyword>
<keyword evidence="1" id="KW-0472">Membrane</keyword>
<dbReference type="RefSeq" id="WP_066601833.1">
    <property type="nucleotide sequence ID" value="NZ_FORY01000004.1"/>
</dbReference>
<keyword evidence="1" id="KW-1133">Transmembrane helix</keyword>
<dbReference type="GeneID" id="98664627"/>
<accession>A0A1I3QQV7</accession>
<evidence type="ECO:0000313" key="3">
    <source>
        <dbReference type="EMBL" id="SFJ35822.1"/>
    </source>
</evidence>
<name>A0A1I3QQV7_9RHOB</name>
<protein>
    <recommendedName>
        <fullName evidence="5">HupE / UreJ protein</fullName>
    </recommendedName>
</protein>
<feature type="chain" id="PRO_5010296905" description="HupE / UreJ protein" evidence="2">
    <location>
        <begin position="22"/>
        <end position="66"/>
    </location>
</feature>
<keyword evidence="4" id="KW-1185">Reference proteome</keyword>
<dbReference type="STRING" id="576117.SAMN04488138_10447"/>
<dbReference type="Proteomes" id="UP000183299">
    <property type="component" value="Unassembled WGS sequence"/>
</dbReference>
<dbReference type="AlphaFoldDB" id="A0A1I3QQV7"/>
<evidence type="ECO:0000256" key="1">
    <source>
        <dbReference type="SAM" id="Phobius"/>
    </source>
</evidence>
<gene>
    <name evidence="3" type="ORF">SAMN04488138_10447</name>
</gene>
<evidence type="ECO:0008006" key="5">
    <source>
        <dbReference type="Google" id="ProtNLM"/>
    </source>
</evidence>